<dbReference type="AlphaFoldDB" id="A0AAP0B8F1"/>
<gene>
    <name evidence="1" type="ORF">KSP39_PZI015864</name>
</gene>
<organism evidence="1 2">
    <name type="scientific">Platanthera zijinensis</name>
    <dbReference type="NCBI Taxonomy" id="2320716"/>
    <lineage>
        <taxon>Eukaryota</taxon>
        <taxon>Viridiplantae</taxon>
        <taxon>Streptophyta</taxon>
        <taxon>Embryophyta</taxon>
        <taxon>Tracheophyta</taxon>
        <taxon>Spermatophyta</taxon>
        <taxon>Magnoliopsida</taxon>
        <taxon>Liliopsida</taxon>
        <taxon>Asparagales</taxon>
        <taxon>Orchidaceae</taxon>
        <taxon>Orchidoideae</taxon>
        <taxon>Orchideae</taxon>
        <taxon>Orchidinae</taxon>
        <taxon>Platanthera</taxon>
    </lineage>
</organism>
<name>A0AAP0B8F1_9ASPA</name>
<dbReference type="EMBL" id="JBBWWQ010000013">
    <property type="protein sequence ID" value="KAK8933207.1"/>
    <property type="molecule type" value="Genomic_DNA"/>
</dbReference>
<comment type="caution">
    <text evidence="1">The sequence shown here is derived from an EMBL/GenBank/DDBJ whole genome shotgun (WGS) entry which is preliminary data.</text>
</comment>
<reference evidence="1 2" key="1">
    <citation type="journal article" date="2022" name="Nat. Plants">
        <title>Genomes of leafy and leafless Platanthera orchids illuminate the evolution of mycoheterotrophy.</title>
        <authorList>
            <person name="Li M.H."/>
            <person name="Liu K.W."/>
            <person name="Li Z."/>
            <person name="Lu H.C."/>
            <person name="Ye Q.L."/>
            <person name="Zhang D."/>
            <person name="Wang J.Y."/>
            <person name="Li Y.F."/>
            <person name="Zhong Z.M."/>
            <person name="Liu X."/>
            <person name="Yu X."/>
            <person name="Liu D.K."/>
            <person name="Tu X.D."/>
            <person name="Liu B."/>
            <person name="Hao Y."/>
            <person name="Liao X.Y."/>
            <person name="Jiang Y.T."/>
            <person name="Sun W.H."/>
            <person name="Chen J."/>
            <person name="Chen Y.Q."/>
            <person name="Ai Y."/>
            <person name="Zhai J.W."/>
            <person name="Wu S.S."/>
            <person name="Zhou Z."/>
            <person name="Hsiao Y.Y."/>
            <person name="Wu W.L."/>
            <person name="Chen Y.Y."/>
            <person name="Lin Y.F."/>
            <person name="Hsu J.L."/>
            <person name="Li C.Y."/>
            <person name="Wang Z.W."/>
            <person name="Zhao X."/>
            <person name="Zhong W.Y."/>
            <person name="Ma X.K."/>
            <person name="Ma L."/>
            <person name="Huang J."/>
            <person name="Chen G.Z."/>
            <person name="Huang M.Z."/>
            <person name="Huang L."/>
            <person name="Peng D.H."/>
            <person name="Luo Y.B."/>
            <person name="Zou S.Q."/>
            <person name="Chen S.P."/>
            <person name="Lan S."/>
            <person name="Tsai W.C."/>
            <person name="Van de Peer Y."/>
            <person name="Liu Z.J."/>
        </authorList>
    </citation>
    <scope>NUCLEOTIDE SEQUENCE [LARGE SCALE GENOMIC DNA]</scope>
    <source>
        <strain evidence="1">Lor287</strain>
    </source>
</reference>
<sequence length="75" mass="8917">MNQPGSRDFWICHCRGLHVRMTHIKEDCSFVLRSRSLLRLLCKWYHTFDFIVLGYQVDWPVNIAVTQGLTPYFEA</sequence>
<proteinExistence type="predicted"/>
<accession>A0AAP0B8F1</accession>
<keyword evidence="2" id="KW-1185">Reference proteome</keyword>
<evidence type="ECO:0000313" key="1">
    <source>
        <dbReference type="EMBL" id="KAK8933207.1"/>
    </source>
</evidence>
<evidence type="ECO:0000313" key="2">
    <source>
        <dbReference type="Proteomes" id="UP001418222"/>
    </source>
</evidence>
<dbReference type="Proteomes" id="UP001418222">
    <property type="component" value="Unassembled WGS sequence"/>
</dbReference>
<protein>
    <submittedName>
        <fullName evidence="1">Uncharacterized protein</fullName>
    </submittedName>
</protein>